<keyword evidence="3 5" id="KW-1133">Transmembrane helix</keyword>
<evidence type="ECO:0000256" key="2">
    <source>
        <dbReference type="ARBA" id="ARBA00022692"/>
    </source>
</evidence>
<dbReference type="AlphaFoldDB" id="A0A4S4BNP0"/>
<comment type="caution">
    <text evidence="7">The sequence shown here is derived from an EMBL/GenBank/DDBJ whole genome shotgun (WGS) entry which is preliminary data.</text>
</comment>
<dbReference type="PANTHER" id="PTHR43077">
    <property type="entry name" value="TRANSPORT PERMEASE YVFS-RELATED"/>
    <property type="match status" value="1"/>
</dbReference>
<dbReference type="Proteomes" id="UP000310636">
    <property type="component" value="Unassembled WGS sequence"/>
</dbReference>
<feature type="domain" description="ABC-2 type transporter transmembrane" evidence="6">
    <location>
        <begin position="7"/>
        <end position="373"/>
    </location>
</feature>
<feature type="transmembrane region" description="Helical" evidence="5">
    <location>
        <begin position="274"/>
        <end position="295"/>
    </location>
</feature>
<feature type="transmembrane region" description="Helical" evidence="5">
    <location>
        <begin position="302"/>
        <end position="325"/>
    </location>
</feature>
<keyword evidence="4 5" id="KW-0472">Membrane</keyword>
<dbReference type="InterPro" id="IPR013525">
    <property type="entry name" value="ABC2_TM"/>
</dbReference>
<evidence type="ECO:0000256" key="4">
    <source>
        <dbReference type="ARBA" id="ARBA00023136"/>
    </source>
</evidence>
<evidence type="ECO:0000256" key="5">
    <source>
        <dbReference type="SAM" id="Phobius"/>
    </source>
</evidence>
<evidence type="ECO:0000256" key="3">
    <source>
        <dbReference type="ARBA" id="ARBA00022989"/>
    </source>
</evidence>
<dbReference type="EMBL" id="SSOB01000025">
    <property type="protein sequence ID" value="THF76443.1"/>
    <property type="molecule type" value="Genomic_DNA"/>
</dbReference>
<reference evidence="7 8" key="1">
    <citation type="submission" date="2019-04" db="EMBL/GenBank/DDBJ databases">
        <title>Cohnella sp. nov. isolated from preserved vegetables.</title>
        <authorList>
            <person name="Lin S.-Y."/>
            <person name="Hung M.-H."/>
            <person name="Young C.-C."/>
        </authorList>
    </citation>
    <scope>NUCLEOTIDE SEQUENCE [LARGE SCALE GENOMIC DNA]</scope>
    <source>
        <strain evidence="7 8">CC-MHH1044</strain>
    </source>
</reference>
<evidence type="ECO:0000259" key="6">
    <source>
        <dbReference type="Pfam" id="PF12698"/>
    </source>
</evidence>
<comment type="subcellular location">
    <subcellularLocation>
        <location evidence="1">Membrane</location>
        <topology evidence="1">Multi-pass membrane protein</topology>
    </subcellularLocation>
</comment>
<feature type="transmembrane region" description="Helical" evidence="5">
    <location>
        <begin position="358"/>
        <end position="377"/>
    </location>
</feature>
<feature type="transmembrane region" description="Helical" evidence="5">
    <location>
        <begin position="204"/>
        <end position="221"/>
    </location>
</feature>
<dbReference type="GO" id="GO:0140359">
    <property type="term" value="F:ABC-type transporter activity"/>
    <property type="evidence" value="ECO:0007669"/>
    <property type="project" value="InterPro"/>
</dbReference>
<organism evidence="7 8">
    <name type="scientific">Cohnella fermenti</name>
    <dbReference type="NCBI Taxonomy" id="2565925"/>
    <lineage>
        <taxon>Bacteria</taxon>
        <taxon>Bacillati</taxon>
        <taxon>Bacillota</taxon>
        <taxon>Bacilli</taxon>
        <taxon>Bacillales</taxon>
        <taxon>Paenibacillaceae</taxon>
        <taxon>Cohnella</taxon>
    </lineage>
</organism>
<keyword evidence="2 5" id="KW-0812">Transmembrane</keyword>
<dbReference type="GO" id="GO:0016020">
    <property type="term" value="C:membrane"/>
    <property type="evidence" value="ECO:0007669"/>
    <property type="project" value="UniProtKB-SubCell"/>
</dbReference>
<dbReference type="Gene3D" id="3.40.1710.10">
    <property type="entry name" value="abc type-2 transporter like domain"/>
    <property type="match status" value="1"/>
</dbReference>
<gene>
    <name evidence="7" type="ORF">E6C55_19145</name>
</gene>
<dbReference type="InterPro" id="IPR051328">
    <property type="entry name" value="T7SS_ABC-Transporter"/>
</dbReference>
<feature type="transmembrane region" description="Helical" evidence="5">
    <location>
        <begin position="242"/>
        <end position="259"/>
    </location>
</feature>
<evidence type="ECO:0000313" key="7">
    <source>
        <dbReference type="EMBL" id="THF76443.1"/>
    </source>
</evidence>
<dbReference type="RefSeq" id="WP_136371475.1">
    <property type="nucleotide sequence ID" value="NZ_SSOB01000025.1"/>
</dbReference>
<dbReference type="PANTHER" id="PTHR43077:SF5">
    <property type="entry name" value="PHAGE INFECTION PROTEIN"/>
    <property type="match status" value="1"/>
</dbReference>
<dbReference type="OrthoDB" id="2406134at2"/>
<evidence type="ECO:0000313" key="8">
    <source>
        <dbReference type="Proteomes" id="UP000310636"/>
    </source>
</evidence>
<sequence>MFKNKLIILLPVIVIAVVFIFSLASVPSISPAPHNLPIAIVNQDKGSAATGINVGETIVSNIQAAASASSDEEPAVKWIEVGSEEEVQAGLNNQEYYAALVIPEDLSEKQASLLTPEPVSPGIKLYINQGMNPTAAALAQQLLTQMANGLNEKMRTQLLAAVDQQGGTLSTKQAAAFASPIALEVVTVNAVGTHSANGNAPVSMFQPLWMASLIGGVIFLLTKNKTVFANRKERLQANVGQIVWGAVIALVVGFGYPWFVDLLGLNIPNYADTALFLSLTYFAFFLMISAVFSWIGFAGMAIFVLFLFFGAPLLSFAPEMLSGFYRDWVQSWLPMRFMVEGLRELLFFGEGFSLNQPTVVLIWIGVVSLLVLLASAFKPSAAAQRSRNV</sequence>
<evidence type="ECO:0000256" key="1">
    <source>
        <dbReference type="ARBA" id="ARBA00004141"/>
    </source>
</evidence>
<dbReference type="Pfam" id="PF12698">
    <property type="entry name" value="ABC2_membrane_3"/>
    <property type="match status" value="1"/>
</dbReference>
<keyword evidence="8" id="KW-1185">Reference proteome</keyword>
<name>A0A4S4BNP0_9BACL</name>
<protein>
    <submittedName>
        <fullName evidence="7">DUF3533 domain-containing protein</fullName>
    </submittedName>
</protein>
<proteinExistence type="predicted"/>
<accession>A0A4S4BNP0</accession>